<dbReference type="EMBL" id="SIHI01000057">
    <property type="protein sequence ID" value="TWT40053.1"/>
    <property type="molecule type" value="Genomic_DNA"/>
</dbReference>
<keyword evidence="4" id="KW-0804">Transcription</keyword>
<dbReference type="InterPro" id="IPR053812">
    <property type="entry name" value="HTH_Sigma70_ECF-like"/>
</dbReference>
<feature type="domain" description="RNA polymerase sigma-70 ECF-like HTH" evidence="5">
    <location>
        <begin position="8"/>
        <end position="184"/>
    </location>
</feature>
<dbReference type="CDD" id="cd06171">
    <property type="entry name" value="Sigma70_r4"/>
    <property type="match status" value="1"/>
</dbReference>
<keyword evidence="3" id="KW-0238">DNA-binding</keyword>
<dbReference type="SUPFAM" id="SSF88659">
    <property type="entry name" value="Sigma3 and sigma4 domains of RNA polymerase sigma factors"/>
    <property type="match status" value="1"/>
</dbReference>
<dbReference type="RefSeq" id="WP_146512315.1">
    <property type="nucleotide sequence ID" value="NZ_SIHI01000057.1"/>
</dbReference>
<name>A0A5C5VPU5_9PLAN</name>
<gene>
    <name evidence="6" type="ORF">KOR42_50200</name>
</gene>
<keyword evidence="2" id="KW-0731">Sigma factor</keyword>
<dbReference type="AlphaFoldDB" id="A0A5C5VPU5"/>
<sequence length="193" mass="22197">MNSNWESVFDRFQAGEPIASAELFNQFSDRLVELASQNIHPQLIKRFDGEDVVQSVFRTFFRRQNEGTLNICHSQQLWKLLVAITICKTRSLARRHTAEKRNALLDRNQQEESAFVDPQPTPEDALALWEEIDQAIQGLPPRTAEIISGRLEGKTQSEIAAEMNLSRQTIHRILKLVEQRLAQRFDTLSLAKE</sequence>
<evidence type="ECO:0000259" key="5">
    <source>
        <dbReference type="Pfam" id="PF07638"/>
    </source>
</evidence>
<dbReference type="GO" id="GO:0016987">
    <property type="term" value="F:sigma factor activity"/>
    <property type="evidence" value="ECO:0007669"/>
    <property type="project" value="UniProtKB-KW"/>
</dbReference>
<proteinExistence type="predicted"/>
<evidence type="ECO:0000256" key="2">
    <source>
        <dbReference type="ARBA" id="ARBA00023082"/>
    </source>
</evidence>
<dbReference type="PANTHER" id="PTHR43133:SF8">
    <property type="entry name" value="RNA POLYMERASE SIGMA FACTOR HI_1459-RELATED"/>
    <property type="match status" value="1"/>
</dbReference>
<dbReference type="Proteomes" id="UP000317243">
    <property type="component" value="Unassembled WGS sequence"/>
</dbReference>
<dbReference type="Pfam" id="PF07638">
    <property type="entry name" value="Sigma70_ECF"/>
    <property type="match status" value="1"/>
</dbReference>
<organism evidence="6 7">
    <name type="scientific">Thalassoglobus neptunius</name>
    <dbReference type="NCBI Taxonomy" id="1938619"/>
    <lineage>
        <taxon>Bacteria</taxon>
        <taxon>Pseudomonadati</taxon>
        <taxon>Planctomycetota</taxon>
        <taxon>Planctomycetia</taxon>
        <taxon>Planctomycetales</taxon>
        <taxon>Planctomycetaceae</taxon>
        <taxon>Thalassoglobus</taxon>
    </lineage>
</organism>
<evidence type="ECO:0000256" key="1">
    <source>
        <dbReference type="ARBA" id="ARBA00023015"/>
    </source>
</evidence>
<evidence type="ECO:0000256" key="4">
    <source>
        <dbReference type="ARBA" id="ARBA00023163"/>
    </source>
</evidence>
<dbReference type="NCBIfam" id="TIGR02937">
    <property type="entry name" value="sigma70-ECF"/>
    <property type="match status" value="1"/>
</dbReference>
<keyword evidence="1" id="KW-0805">Transcription regulation</keyword>
<keyword evidence="7" id="KW-1185">Reference proteome</keyword>
<dbReference type="OrthoDB" id="276205at2"/>
<dbReference type="GO" id="GO:0006352">
    <property type="term" value="P:DNA-templated transcription initiation"/>
    <property type="evidence" value="ECO:0007669"/>
    <property type="project" value="InterPro"/>
</dbReference>
<dbReference type="InterPro" id="IPR039425">
    <property type="entry name" value="RNA_pol_sigma-70-like"/>
</dbReference>
<dbReference type="InterPro" id="IPR013324">
    <property type="entry name" value="RNA_pol_sigma_r3/r4-like"/>
</dbReference>
<evidence type="ECO:0000256" key="3">
    <source>
        <dbReference type="ARBA" id="ARBA00023125"/>
    </source>
</evidence>
<comment type="caution">
    <text evidence="6">The sequence shown here is derived from an EMBL/GenBank/DDBJ whole genome shotgun (WGS) entry which is preliminary data.</text>
</comment>
<protein>
    <submittedName>
        <fullName evidence="6">RNA polymerase sigma factor</fullName>
    </submittedName>
</protein>
<dbReference type="GO" id="GO:0003677">
    <property type="term" value="F:DNA binding"/>
    <property type="evidence" value="ECO:0007669"/>
    <property type="project" value="UniProtKB-KW"/>
</dbReference>
<reference evidence="6 7" key="1">
    <citation type="submission" date="2019-02" db="EMBL/GenBank/DDBJ databases">
        <title>Deep-cultivation of Planctomycetes and their phenomic and genomic characterization uncovers novel biology.</title>
        <authorList>
            <person name="Wiegand S."/>
            <person name="Jogler M."/>
            <person name="Boedeker C."/>
            <person name="Pinto D."/>
            <person name="Vollmers J."/>
            <person name="Rivas-Marin E."/>
            <person name="Kohn T."/>
            <person name="Peeters S.H."/>
            <person name="Heuer A."/>
            <person name="Rast P."/>
            <person name="Oberbeckmann S."/>
            <person name="Bunk B."/>
            <person name="Jeske O."/>
            <person name="Meyerdierks A."/>
            <person name="Storesund J.E."/>
            <person name="Kallscheuer N."/>
            <person name="Luecker S."/>
            <person name="Lage O.M."/>
            <person name="Pohl T."/>
            <person name="Merkel B.J."/>
            <person name="Hornburger P."/>
            <person name="Mueller R.-W."/>
            <person name="Bruemmer F."/>
            <person name="Labrenz M."/>
            <person name="Spormann A.M."/>
            <person name="Op Den Camp H."/>
            <person name="Overmann J."/>
            <person name="Amann R."/>
            <person name="Jetten M.S.M."/>
            <person name="Mascher T."/>
            <person name="Medema M.H."/>
            <person name="Devos D.P."/>
            <person name="Kaster A.-K."/>
            <person name="Ovreas L."/>
            <person name="Rohde M."/>
            <person name="Galperin M.Y."/>
            <person name="Jogler C."/>
        </authorList>
    </citation>
    <scope>NUCLEOTIDE SEQUENCE [LARGE SCALE GENOMIC DNA]</scope>
    <source>
        <strain evidence="6 7">KOR42</strain>
    </source>
</reference>
<dbReference type="Gene3D" id="1.10.1740.10">
    <property type="match status" value="1"/>
</dbReference>
<evidence type="ECO:0000313" key="7">
    <source>
        <dbReference type="Proteomes" id="UP000317243"/>
    </source>
</evidence>
<dbReference type="Gene3D" id="1.10.10.60">
    <property type="entry name" value="Homeodomain-like"/>
    <property type="match status" value="1"/>
</dbReference>
<dbReference type="PANTHER" id="PTHR43133">
    <property type="entry name" value="RNA POLYMERASE ECF-TYPE SIGMA FACTO"/>
    <property type="match status" value="1"/>
</dbReference>
<dbReference type="InterPro" id="IPR014284">
    <property type="entry name" value="RNA_pol_sigma-70_dom"/>
</dbReference>
<evidence type="ECO:0000313" key="6">
    <source>
        <dbReference type="EMBL" id="TWT40053.1"/>
    </source>
</evidence>
<accession>A0A5C5VPU5</accession>